<accession>A0A5C7FQ36</accession>
<keyword evidence="1" id="KW-0175">Coiled coil</keyword>
<dbReference type="RefSeq" id="WP_147931865.1">
    <property type="nucleotide sequence ID" value="NZ_VOXD01000027.1"/>
</dbReference>
<evidence type="ECO:0000313" key="4">
    <source>
        <dbReference type="Proteomes" id="UP000321907"/>
    </source>
</evidence>
<feature type="coiled-coil region" evidence="1">
    <location>
        <begin position="13"/>
        <end position="55"/>
    </location>
</feature>
<comment type="caution">
    <text evidence="3">The sequence shown here is derived from an EMBL/GenBank/DDBJ whole genome shotgun (WGS) entry which is preliminary data.</text>
</comment>
<gene>
    <name evidence="3" type="ORF">FUA23_16485</name>
</gene>
<organism evidence="3 4">
    <name type="scientific">Neolewinella aurantiaca</name>
    <dbReference type="NCBI Taxonomy" id="2602767"/>
    <lineage>
        <taxon>Bacteria</taxon>
        <taxon>Pseudomonadati</taxon>
        <taxon>Bacteroidota</taxon>
        <taxon>Saprospiria</taxon>
        <taxon>Saprospirales</taxon>
        <taxon>Lewinellaceae</taxon>
        <taxon>Neolewinella</taxon>
    </lineage>
</organism>
<sequence>MSKDKKPPKNYSISEFQEKQEKKLEELRKELRKENEEERRKRDVEKRELEAWQMKMMAWTQQTIASYTQHMYQQIHQMRENIIGIQQSVLDVRNTVQEQMYGVQNQMMLLKSSVMELDYQQQQHALDVSRELQEYAGLIDSFQRDVTYELKDNYQKMQALESGVRTTLDEYDNRLEGYGNNIQSRFLDFREKILEIDNRVTDGIDQIEDYSSTYALEAQNLKHELRDAYKTFENSKELWASDISGQIKVLDERRHRMNLETIVRSKNTKIGELKQKNGGVSNVRMDKPKKCSGAKSLS</sequence>
<protein>
    <submittedName>
        <fullName evidence="3">Uncharacterized protein</fullName>
    </submittedName>
</protein>
<evidence type="ECO:0000256" key="1">
    <source>
        <dbReference type="SAM" id="Coils"/>
    </source>
</evidence>
<feature type="region of interest" description="Disordered" evidence="2">
    <location>
        <begin position="279"/>
        <end position="298"/>
    </location>
</feature>
<name>A0A5C7FQ36_9BACT</name>
<keyword evidence="4" id="KW-1185">Reference proteome</keyword>
<dbReference type="AlphaFoldDB" id="A0A5C7FQ36"/>
<dbReference type="EMBL" id="VOXD01000027">
    <property type="protein sequence ID" value="TXF88077.1"/>
    <property type="molecule type" value="Genomic_DNA"/>
</dbReference>
<evidence type="ECO:0000256" key="2">
    <source>
        <dbReference type="SAM" id="MobiDB-lite"/>
    </source>
</evidence>
<proteinExistence type="predicted"/>
<dbReference type="Proteomes" id="UP000321907">
    <property type="component" value="Unassembled WGS sequence"/>
</dbReference>
<reference evidence="3 4" key="1">
    <citation type="submission" date="2019-08" db="EMBL/GenBank/DDBJ databases">
        <title>Lewinella sp. strain SSH13 Genome sequencing and assembly.</title>
        <authorList>
            <person name="Kim I."/>
        </authorList>
    </citation>
    <scope>NUCLEOTIDE SEQUENCE [LARGE SCALE GENOMIC DNA]</scope>
    <source>
        <strain evidence="3 4">SSH13</strain>
    </source>
</reference>
<evidence type="ECO:0000313" key="3">
    <source>
        <dbReference type="EMBL" id="TXF88077.1"/>
    </source>
</evidence>